<proteinExistence type="predicted"/>
<dbReference type="InterPro" id="IPR011006">
    <property type="entry name" value="CheY-like_superfamily"/>
</dbReference>
<dbReference type="SUPFAM" id="SSF52172">
    <property type="entry name" value="CheY-like"/>
    <property type="match status" value="1"/>
</dbReference>
<keyword evidence="1 3" id="KW-0238">DNA-binding</keyword>
<dbReference type="InterPro" id="IPR001867">
    <property type="entry name" value="OmpR/PhoB-type_DNA-bd"/>
</dbReference>
<evidence type="ECO:0000259" key="4">
    <source>
        <dbReference type="PROSITE" id="PS50110"/>
    </source>
</evidence>
<dbReference type="InterPro" id="IPR001789">
    <property type="entry name" value="Sig_transdc_resp-reg_receiver"/>
</dbReference>
<dbReference type="RefSeq" id="WP_380861263.1">
    <property type="nucleotide sequence ID" value="NZ_JBHRXV010000010.1"/>
</dbReference>
<keyword evidence="7" id="KW-1185">Reference proteome</keyword>
<dbReference type="SMART" id="SM00448">
    <property type="entry name" value="REC"/>
    <property type="match status" value="1"/>
</dbReference>
<dbReference type="PANTHER" id="PTHR48111">
    <property type="entry name" value="REGULATOR OF RPOS"/>
    <property type="match status" value="1"/>
</dbReference>
<comment type="caution">
    <text evidence="6">The sequence shown here is derived from an EMBL/GenBank/DDBJ whole genome shotgun (WGS) entry which is preliminary data.</text>
</comment>
<dbReference type="InterPro" id="IPR036388">
    <property type="entry name" value="WH-like_DNA-bd_sf"/>
</dbReference>
<evidence type="ECO:0000256" key="2">
    <source>
        <dbReference type="PROSITE-ProRule" id="PRU00169"/>
    </source>
</evidence>
<feature type="domain" description="Response regulatory" evidence="4">
    <location>
        <begin position="6"/>
        <end position="119"/>
    </location>
</feature>
<dbReference type="PANTHER" id="PTHR48111:SF50">
    <property type="entry name" value="KDP OPERON TRANSCRIPTIONAL REGULATORY PROTEIN KDPE"/>
    <property type="match status" value="1"/>
</dbReference>
<protein>
    <submittedName>
        <fullName evidence="6">Response regulator</fullName>
    </submittedName>
</protein>
<dbReference type="SUPFAM" id="SSF46894">
    <property type="entry name" value="C-terminal effector domain of the bipartite response regulators"/>
    <property type="match status" value="1"/>
</dbReference>
<reference evidence="7" key="1">
    <citation type="journal article" date="2019" name="Int. J. Syst. Evol. Microbiol.">
        <title>The Global Catalogue of Microorganisms (GCM) 10K type strain sequencing project: providing services to taxonomists for standard genome sequencing and annotation.</title>
        <authorList>
            <consortium name="The Broad Institute Genomics Platform"/>
            <consortium name="The Broad Institute Genome Sequencing Center for Infectious Disease"/>
            <person name="Wu L."/>
            <person name="Ma J."/>
        </authorList>
    </citation>
    <scope>NUCLEOTIDE SEQUENCE [LARGE SCALE GENOMIC DNA]</scope>
    <source>
        <strain evidence="7">KCTC 42644</strain>
    </source>
</reference>
<dbReference type="Gene3D" id="6.10.250.690">
    <property type="match status" value="1"/>
</dbReference>
<feature type="DNA-binding region" description="OmpR/PhoB-type" evidence="3">
    <location>
        <begin position="129"/>
        <end position="227"/>
    </location>
</feature>
<dbReference type="Pfam" id="PF00486">
    <property type="entry name" value="Trans_reg_C"/>
    <property type="match status" value="1"/>
</dbReference>
<evidence type="ECO:0000256" key="3">
    <source>
        <dbReference type="PROSITE-ProRule" id="PRU01091"/>
    </source>
</evidence>
<feature type="domain" description="OmpR/PhoB-type" evidence="5">
    <location>
        <begin position="129"/>
        <end position="227"/>
    </location>
</feature>
<dbReference type="Gene3D" id="3.40.50.2300">
    <property type="match status" value="1"/>
</dbReference>
<evidence type="ECO:0000313" key="6">
    <source>
        <dbReference type="EMBL" id="MFC3713096.1"/>
    </source>
</evidence>
<sequence length="234" mass="25084">MTDRATILVVDDEPSLVGVLKPVLEAEGYAVTVAVDGAGAVATVAAGGPEVVLLDLGLPDIDGKQVISRIRTHSDVPIIVVSARHQEGEKIAALDEGADDYVNKPFEIGELMARVRAALRRRDSVQRKPAEFRAGPLAINMPARRVTLSGDIVKLSPKEYALLTTLAESAGQVVTHRRLLAAGWGDGAADTQYLRVYMGLLRQKLEEDPAEPRLILTEAGVGYRLADDLRGESS</sequence>
<dbReference type="InterPro" id="IPR016032">
    <property type="entry name" value="Sig_transdc_resp-reg_C-effctor"/>
</dbReference>
<dbReference type="SMART" id="SM00862">
    <property type="entry name" value="Trans_reg_C"/>
    <property type="match status" value="1"/>
</dbReference>
<dbReference type="PROSITE" id="PS51755">
    <property type="entry name" value="OMPR_PHOB"/>
    <property type="match status" value="1"/>
</dbReference>
<accession>A0ABV7XB86</accession>
<feature type="modified residue" description="4-aspartylphosphate" evidence="2">
    <location>
        <position position="55"/>
    </location>
</feature>
<dbReference type="PROSITE" id="PS50110">
    <property type="entry name" value="RESPONSE_REGULATORY"/>
    <property type="match status" value="1"/>
</dbReference>
<name>A0ABV7XB86_9SPHN</name>
<dbReference type="InterPro" id="IPR039420">
    <property type="entry name" value="WalR-like"/>
</dbReference>
<evidence type="ECO:0000313" key="7">
    <source>
        <dbReference type="Proteomes" id="UP001595615"/>
    </source>
</evidence>
<keyword evidence="2" id="KW-0597">Phosphoprotein</keyword>
<evidence type="ECO:0000259" key="5">
    <source>
        <dbReference type="PROSITE" id="PS51755"/>
    </source>
</evidence>
<organism evidence="6 7">
    <name type="scientific">Sphingoaurantiacus capsulatus</name>
    <dbReference type="NCBI Taxonomy" id="1771310"/>
    <lineage>
        <taxon>Bacteria</taxon>
        <taxon>Pseudomonadati</taxon>
        <taxon>Pseudomonadota</taxon>
        <taxon>Alphaproteobacteria</taxon>
        <taxon>Sphingomonadales</taxon>
        <taxon>Sphingosinicellaceae</taxon>
        <taxon>Sphingoaurantiacus</taxon>
    </lineage>
</organism>
<dbReference type="EMBL" id="JBHRXV010000010">
    <property type="protein sequence ID" value="MFC3713096.1"/>
    <property type="molecule type" value="Genomic_DNA"/>
</dbReference>
<gene>
    <name evidence="6" type="ORF">ACFOMD_10965</name>
</gene>
<dbReference type="CDD" id="cd00383">
    <property type="entry name" value="trans_reg_C"/>
    <property type="match status" value="1"/>
</dbReference>
<evidence type="ECO:0000256" key="1">
    <source>
        <dbReference type="ARBA" id="ARBA00023125"/>
    </source>
</evidence>
<dbReference type="Proteomes" id="UP001595615">
    <property type="component" value="Unassembled WGS sequence"/>
</dbReference>
<dbReference type="Pfam" id="PF00072">
    <property type="entry name" value="Response_reg"/>
    <property type="match status" value="1"/>
</dbReference>
<dbReference type="Gene3D" id="1.10.10.10">
    <property type="entry name" value="Winged helix-like DNA-binding domain superfamily/Winged helix DNA-binding domain"/>
    <property type="match status" value="1"/>
</dbReference>